<dbReference type="InterPro" id="IPR001638">
    <property type="entry name" value="Solute-binding_3/MltF_N"/>
</dbReference>
<evidence type="ECO:0000313" key="4">
    <source>
        <dbReference type="EMBL" id="RTE64890.1"/>
    </source>
</evidence>
<comment type="similarity">
    <text evidence="1">Belongs to the bacterial solute-binding protein 3 family.</text>
</comment>
<feature type="domain" description="Solute-binding protein family 3/N-terminal" evidence="3">
    <location>
        <begin position="28"/>
        <end position="254"/>
    </location>
</feature>
<evidence type="ECO:0000259" key="3">
    <source>
        <dbReference type="SMART" id="SM00062"/>
    </source>
</evidence>
<evidence type="ECO:0000313" key="5">
    <source>
        <dbReference type="Proteomes" id="UP000283087"/>
    </source>
</evidence>
<dbReference type="SUPFAM" id="SSF53850">
    <property type="entry name" value="Periplasmic binding protein-like II"/>
    <property type="match status" value="1"/>
</dbReference>
<proteinExistence type="inferred from homology"/>
<accession>A0A430KN35</accession>
<keyword evidence="5" id="KW-1185">Reference proteome</keyword>
<name>A0A430KN35_9GAMM</name>
<comment type="caution">
    <text evidence="4">The sequence shown here is derived from an EMBL/GenBank/DDBJ whole genome shotgun (WGS) entry which is preliminary data.</text>
</comment>
<dbReference type="EMBL" id="RQXW01000016">
    <property type="protein sequence ID" value="RTE64890.1"/>
    <property type="molecule type" value="Genomic_DNA"/>
</dbReference>
<dbReference type="SMART" id="SM00062">
    <property type="entry name" value="PBPb"/>
    <property type="match status" value="1"/>
</dbReference>
<organism evidence="4 5">
    <name type="scientific">Amphritea opalescens</name>
    <dbReference type="NCBI Taxonomy" id="2490544"/>
    <lineage>
        <taxon>Bacteria</taxon>
        <taxon>Pseudomonadati</taxon>
        <taxon>Pseudomonadota</taxon>
        <taxon>Gammaproteobacteria</taxon>
        <taxon>Oceanospirillales</taxon>
        <taxon>Oceanospirillaceae</taxon>
        <taxon>Amphritea</taxon>
    </lineage>
</organism>
<dbReference type="Proteomes" id="UP000283087">
    <property type="component" value="Unassembled WGS sequence"/>
</dbReference>
<dbReference type="RefSeq" id="WP_126159537.1">
    <property type="nucleotide sequence ID" value="NZ_RQXW01000016.1"/>
</dbReference>
<sequence length="264" mass="30140">MMQPGPILLSVLFSALLVLLPSNSHSRTLKACGHPFYPPVSWINDKQLMGLAPAVTQQLFAELGYRVELRAGYNWKRCLLEVQQGNADIVVAAYHIPSRDAYLWFSRVPVIADPITLFVNRQNPIVYTSLDDLRGKVTGLLLGDSFGEDLDQFLLDNTRIEYVSRNRQNFDKLAHQRIDFMPIGLLSGRLQSRKMGFHELIMPLEEKVSTELYFLAVGKNSGLQKHLPFINDRLKELHRNGTIKRLTDQYSLQYLDQIATEPDQ</sequence>
<dbReference type="PANTHER" id="PTHR35936:SF6">
    <property type="entry name" value="AMINO ACID ABC TRANSPORTER SUBSTRATE-BINDING PAAT FAMILY PROTEIN"/>
    <property type="match status" value="1"/>
</dbReference>
<dbReference type="PANTHER" id="PTHR35936">
    <property type="entry name" value="MEMBRANE-BOUND LYTIC MUREIN TRANSGLYCOSYLASE F"/>
    <property type="match status" value="1"/>
</dbReference>
<gene>
    <name evidence="4" type="ORF">EH243_15300</name>
</gene>
<evidence type="ECO:0000256" key="2">
    <source>
        <dbReference type="ARBA" id="ARBA00022729"/>
    </source>
</evidence>
<dbReference type="AlphaFoldDB" id="A0A430KN35"/>
<reference evidence="4 5" key="1">
    <citation type="submission" date="2018-11" db="EMBL/GenBank/DDBJ databases">
        <title>The draft genome sequence of Amphritea opalescens ANRC-JH13T.</title>
        <authorList>
            <person name="Fang Z."/>
            <person name="Zhang Y."/>
            <person name="Han X."/>
        </authorList>
    </citation>
    <scope>NUCLEOTIDE SEQUENCE [LARGE SCALE GENOMIC DNA]</scope>
    <source>
        <strain evidence="4 5">ANRC-JH13</strain>
    </source>
</reference>
<keyword evidence="2" id="KW-0732">Signal</keyword>
<dbReference type="Pfam" id="PF00497">
    <property type="entry name" value="SBP_bac_3"/>
    <property type="match status" value="1"/>
</dbReference>
<dbReference type="OrthoDB" id="370676at2"/>
<protein>
    <submittedName>
        <fullName evidence="4">ABC transporter substrate-binding protein</fullName>
    </submittedName>
</protein>
<dbReference type="Gene3D" id="3.40.190.10">
    <property type="entry name" value="Periplasmic binding protein-like II"/>
    <property type="match status" value="2"/>
</dbReference>
<evidence type="ECO:0000256" key="1">
    <source>
        <dbReference type="ARBA" id="ARBA00010333"/>
    </source>
</evidence>